<dbReference type="RefSeq" id="WP_089557000.1">
    <property type="nucleotide sequence ID" value="NZ_CP022474.1"/>
</dbReference>
<feature type="domain" description="WxL Interacting Protein host binding" evidence="3">
    <location>
        <begin position="173"/>
        <end position="308"/>
    </location>
</feature>
<feature type="domain" description="WxL Interacting Protein peptidoglycan binding" evidence="2">
    <location>
        <begin position="41"/>
        <end position="163"/>
    </location>
</feature>
<keyword evidence="1" id="KW-0472">Membrane</keyword>
<evidence type="ECO:0000313" key="4">
    <source>
        <dbReference type="EMBL" id="ASN60606.1"/>
    </source>
</evidence>
<dbReference type="Pfam" id="PF11797">
    <property type="entry name" value="WxLIP_HBD"/>
    <property type="match status" value="1"/>
</dbReference>
<evidence type="ECO:0008006" key="6">
    <source>
        <dbReference type="Google" id="ProtNLM"/>
    </source>
</evidence>
<protein>
    <recommendedName>
        <fullName evidence="6">DUF3324 domain-containing protein</fullName>
    </recommendedName>
</protein>
<evidence type="ECO:0000259" key="3">
    <source>
        <dbReference type="Pfam" id="PF11797"/>
    </source>
</evidence>
<evidence type="ECO:0000256" key="1">
    <source>
        <dbReference type="SAM" id="Phobius"/>
    </source>
</evidence>
<dbReference type="EMBL" id="CP022474">
    <property type="protein sequence ID" value="ASN60606.1"/>
    <property type="molecule type" value="Genomic_DNA"/>
</dbReference>
<gene>
    <name evidence="4" type="ORF">CG419_08090</name>
</gene>
<dbReference type="Pfam" id="PF06030">
    <property type="entry name" value="WxLIP_PGBD"/>
    <property type="match status" value="1"/>
</dbReference>
<organism evidence="4 5">
    <name type="scientific">Latilactobacillus curvatus</name>
    <name type="common">Lactobacillus curvatus</name>
    <dbReference type="NCBI Taxonomy" id="28038"/>
    <lineage>
        <taxon>Bacteria</taxon>
        <taxon>Bacillati</taxon>
        <taxon>Bacillota</taxon>
        <taxon>Bacilli</taxon>
        <taxon>Lactobacillales</taxon>
        <taxon>Lactobacillaceae</taxon>
        <taxon>Latilactobacillus</taxon>
    </lineage>
</organism>
<dbReference type="Proteomes" id="UP000199749">
    <property type="component" value="Chromosome"/>
</dbReference>
<dbReference type="AlphaFoldDB" id="A0AAC9UPZ3"/>
<keyword evidence="1" id="KW-0812">Transmembrane</keyword>
<keyword evidence="1" id="KW-1133">Transmembrane helix</keyword>
<evidence type="ECO:0000313" key="5">
    <source>
        <dbReference type="Proteomes" id="UP000199749"/>
    </source>
</evidence>
<dbReference type="InterPro" id="IPR010317">
    <property type="entry name" value="WxLIP_PGBD"/>
</dbReference>
<sequence length="347" mass="39239">MITIKQMCTILSKLGLTTGVGILSLLYFSLVPVHAADGAQFATTPVFAVNQNPDNLDYFSLTVSPNQTVPVAVTVSNLSPDKTHRFSTELVAATTSPSGKIDYTLSNQPRNWSDKPLLPDLVAKNQRRQTYQLTPKEERTITFHLKIPPKGFSGTILGSLYTKRLTDDNPKAKNMSFQNRFAMSNPVSLSEDFNQPRFPKLSLTTVKMTNHGGLPKLTTSIHNKSPYMFGNIKLDAKLYKRNRSQILFQQSVKNYEMAPSSTLDYAMPIGTRPLLPGRYTIQVTLSSGEKKFHLQRHFTISRKEEKQIDKNMTNKAQPNYVLWLIIIILVGVITALVFYTFRRKRRH</sequence>
<feature type="transmembrane region" description="Helical" evidence="1">
    <location>
        <begin position="320"/>
        <end position="341"/>
    </location>
</feature>
<dbReference type="InterPro" id="IPR021759">
    <property type="entry name" value="WxLIP_HBD"/>
</dbReference>
<evidence type="ECO:0000259" key="2">
    <source>
        <dbReference type="Pfam" id="PF06030"/>
    </source>
</evidence>
<proteinExistence type="predicted"/>
<reference evidence="4 5" key="1">
    <citation type="submission" date="2017-07" db="EMBL/GenBank/DDBJ databases">
        <title>Lactobacillus curvatus MRS6 whole genome.</title>
        <authorList>
            <person name="Jans C."/>
            <person name="Lagler S."/>
            <person name="Lacroix C."/>
            <person name="Meile L."/>
            <person name="Stevens M.J.A."/>
        </authorList>
    </citation>
    <scope>NUCLEOTIDE SEQUENCE [LARGE SCALE GENOMIC DNA]</scope>
    <source>
        <strain evidence="4 5">MRS6</strain>
    </source>
</reference>
<accession>A0AAC9UPZ3</accession>
<name>A0AAC9UPZ3_LATCU</name>